<dbReference type="Gene3D" id="1.10.8.60">
    <property type="match status" value="1"/>
</dbReference>
<organism evidence="6 7">
    <name type="scientific">Virgibacillus sediminis</name>
    <dbReference type="NCBI Taxonomy" id="202260"/>
    <lineage>
        <taxon>Bacteria</taxon>
        <taxon>Bacillati</taxon>
        <taxon>Bacillota</taxon>
        <taxon>Bacilli</taxon>
        <taxon>Bacillales</taxon>
        <taxon>Bacillaceae</taxon>
        <taxon>Virgibacillus</taxon>
    </lineage>
</organism>
<dbReference type="EMBL" id="JBHRRZ010000033">
    <property type="protein sequence ID" value="MFC2949193.1"/>
    <property type="molecule type" value="Genomic_DNA"/>
</dbReference>
<sequence>MAVKILVITHRNFASLVHDAKEMVNLPVELDILEVEFGELNNFIDTDTIMKYDLVITSGAHLELIYKEFEELTYHVSFYPLELIEADLVRSLVKASSISNKVILMTYANKTHALEEYVQILRLDLVQLGFKDLNDAKDQLNNYKSMGYQTVIGTSSVCQMAKKLGMNDILIYSSEYLKLELIKAYQLASTKHKMISFGKVKNSFFLHTEGPVFMLDKENMIIEMNKSALNYLKKTQKHEIIGDKLDDYLHLPSLSKIAPLKPYEYKNLMIDPIVINSKIDGYIIYVRGSMNSTKPGSAGKIGSLKSKYKFGNIIHQSQKMKKVILKSKQYATSDAPVLIFGESGTGKELLAHSIHQESNRNSKPFLPVNCSAIPQNILESELFGYEEGAFTGTKKGGKPGYFELAQDGTIFLDEIGELPIDIQTKLLRVLQEKEVIRLGGTQIIPLNVRIITATNRSLVKLIEQQKFRSDFYYRINVLQIDIPPLRERKEDIVGILKSLLSKNGFTKTESEYLVNNSKSSVVLYSWPGNIRELENFVQRFAALKSIANTSLDLLKTFNDILFEFLEEKGHQDSLLHIPSPSLSLENENKLTNDELEKAKIKNVLLQTSGNRNKAAKSLGMSRTTLWRKIKQYNLEAEDTLK</sequence>
<evidence type="ECO:0000313" key="6">
    <source>
        <dbReference type="EMBL" id="MFC2949193.1"/>
    </source>
</evidence>
<keyword evidence="7" id="KW-1185">Reference proteome</keyword>
<keyword evidence="1" id="KW-0547">Nucleotide-binding</keyword>
<dbReference type="SMART" id="SM00382">
    <property type="entry name" value="AAA"/>
    <property type="match status" value="1"/>
</dbReference>
<proteinExistence type="predicted"/>
<evidence type="ECO:0000256" key="3">
    <source>
        <dbReference type="ARBA" id="ARBA00023015"/>
    </source>
</evidence>
<evidence type="ECO:0000256" key="2">
    <source>
        <dbReference type="ARBA" id="ARBA00022840"/>
    </source>
</evidence>
<dbReference type="Proteomes" id="UP001595387">
    <property type="component" value="Unassembled WGS sequence"/>
</dbReference>
<dbReference type="Pfam" id="PF25601">
    <property type="entry name" value="AAA_lid_14"/>
    <property type="match status" value="1"/>
</dbReference>
<dbReference type="InterPro" id="IPR027417">
    <property type="entry name" value="P-loop_NTPase"/>
</dbReference>
<dbReference type="SUPFAM" id="SSF159800">
    <property type="entry name" value="PrpR receptor domain-like"/>
    <property type="match status" value="1"/>
</dbReference>
<dbReference type="PROSITE" id="PS00675">
    <property type="entry name" value="SIGMA54_INTERACT_1"/>
    <property type="match status" value="1"/>
</dbReference>
<dbReference type="InterPro" id="IPR058031">
    <property type="entry name" value="AAA_lid_NorR"/>
</dbReference>
<evidence type="ECO:0000259" key="5">
    <source>
        <dbReference type="PROSITE" id="PS50045"/>
    </source>
</evidence>
<dbReference type="PANTHER" id="PTHR32071:SF121">
    <property type="entry name" value="SIGMA L-DEPENDENT TRANSCRIPTIONAL REGULATOR YQIR-RELATED"/>
    <property type="match status" value="1"/>
</dbReference>
<comment type="caution">
    <text evidence="6">The sequence shown here is derived from an EMBL/GenBank/DDBJ whole genome shotgun (WGS) entry which is preliminary data.</text>
</comment>
<keyword evidence="2" id="KW-0067">ATP-binding</keyword>
<dbReference type="PROSITE" id="PS50045">
    <property type="entry name" value="SIGMA54_INTERACT_4"/>
    <property type="match status" value="1"/>
</dbReference>
<dbReference type="Gene3D" id="3.40.50.300">
    <property type="entry name" value="P-loop containing nucleotide triphosphate hydrolases"/>
    <property type="match status" value="1"/>
</dbReference>
<name>A0ABV7A8K8_9BACI</name>
<feature type="domain" description="Sigma-54 factor interaction" evidence="5">
    <location>
        <begin position="313"/>
        <end position="542"/>
    </location>
</feature>
<dbReference type="Pfam" id="PF06506">
    <property type="entry name" value="PrpR_N"/>
    <property type="match status" value="1"/>
</dbReference>
<dbReference type="PANTHER" id="PTHR32071">
    <property type="entry name" value="TRANSCRIPTIONAL REGULATORY PROTEIN"/>
    <property type="match status" value="1"/>
</dbReference>
<dbReference type="PRINTS" id="PR01590">
    <property type="entry name" value="HTHFIS"/>
</dbReference>
<evidence type="ECO:0000313" key="7">
    <source>
        <dbReference type="Proteomes" id="UP001595387"/>
    </source>
</evidence>
<dbReference type="Pfam" id="PF02954">
    <property type="entry name" value="HTH_8"/>
    <property type="match status" value="1"/>
</dbReference>
<dbReference type="Gene3D" id="1.10.10.60">
    <property type="entry name" value="Homeodomain-like"/>
    <property type="match status" value="1"/>
</dbReference>
<dbReference type="SUPFAM" id="SSF46689">
    <property type="entry name" value="Homeodomain-like"/>
    <property type="match status" value="1"/>
</dbReference>
<dbReference type="InterPro" id="IPR025944">
    <property type="entry name" value="Sigma_54_int_dom_CS"/>
</dbReference>
<dbReference type="InterPro" id="IPR002197">
    <property type="entry name" value="HTH_Fis"/>
</dbReference>
<dbReference type="InterPro" id="IPR025662">
    <property type="entry name" value="Sigma_54_int_dom_ATP-bd_1"/>
</dbReference>
<evidence type="ECO:0000256" key="4">
    <source>
        <dbReference type="ARBA" id="ARBA00023163"/>
    </source>
</evidence>
<dbReference type="InterPro" id="IPR010524">
    <property type="entry name" value="Sig_transdc_resp-reg_PrpR_N"/>
</dbReference>
<keyword evidence="4" id="KW-0804">Transcription</keyword>
<dbReference type="InterPro" id="IPR009057">
    <property type="entry name" value="Homeodomain-like_sf"/>
</dbReference>
<dbReference type="PROSITE" id="PS00688">
    <property type="entry name" value="SIGMA54_INTERACT_3"/>
    <property type="match status" value="1"/>
</dbReference>
<accession>A0ABV7A8K8</accession>
<keyword evidence="3" id="KW-0805">Transcription regulation</keyword>
<dbReference type="Pfam" id="PF00158">
    <property type="entry name" value="Sigma54_activat"/>
    <property type="match status" value="1"/>
</dbReference>
<dbReference type="InterPro" id="IPR003593">
    <property type="entry name" value="AAA+_ATPase"/>
</dbReference>
<dbReference type="InterPro" id="IPR002078">
    <property type="entry name" value="Sigma_54_int"/>
</dbReference>
<evidence type="ECO:0000256" key="1">
    <source>
        <dbReference type="ARBA" id="ARBA00022741"/>
    </source>
</evidence>
<dbReference type="Gene3D" id="3.40.50.10660">
    <property type="entry name" value="PrpR receptor domain-like"/>
    <property type="match status" value="1"/>
</dbReference>
<dbReference type="SUPFAM" id="SSF52540">
    <property type="entry name" value="P-loop containing nucleoside triphosphate hydrolases"/>
    <property type="match status" value="1"/>
</dbReference>
<protein>
    <submittedName>
        <fullName evidence="6">Sigma 54-interacting transcriptional regulator</fullName>
    </submittedName>
</protein>
<dbReference type="CDD" id="cd00009">
    <property type="entry name" value="AAA"/>
    <property type="match status" value="1"/>
</dbReference>
<gene>
    <name evidence="6" type="ORF">ACFODW_12790</name>
</gene>
<dbReference type="RefSeq" id="WP_390307047.1">
    <property type="nucleotide sequence ID" value="NZ_JBHRRZ010000033.1"/>
</dbReference>
<reference evidence="7" key="1">
    <citation type="journal article" date="2019" name="Int. J. Syst. Evol. Microbiol.">
        <title>The Global Catalogue of Microorganisms (GCM) 10K type strain sequencing project: providing services to taxonomists for standard genome sequencing and annotation.</title>
        <authorList>
            <consortium name="The Broad Institute Genomics Platform"/>
            <consortium name="The Broad Institute Genome Sequencing Center for Infectious Disease"/>
            <person name="Wu L."/>
            <person name="Ma J."/>
        </authorList>
    </citation>
    <scope>NUCLEOTIDE SEQUENCE [LARGE SCALE GENOMIC DNA]</scope>
    <source>
        <strain evidence="7">KCTC 13193</strain>
    </source>
</reference>